<protein>
    <submittedName>
        <fullName evidence="1">Uncharacterized protein</fullName>
    </submittedName>
</protein>
<keyword evidence="2" id="KW-1185">Reference proteome</keyword>
<reference evidence="1 2" key="1">
    <citation type="journal article" date="2018" name="Front. Plant Sci.">
        <title>Red Clover (Trifolium pratense) and Zigzag Clover (T. medium) - A Picture of Genomic Similarities and Differences.</title>
        <authorList>
            <person name="Dluhosova J."/>
            <person name="Istvanek J."/>
            <person name="Nedelnik J."/>
            <person name="Repkova J."/>
        </authorList>
    </citation>
    <scope>NUCLEOTIDE SEQUENCE [LARGE SCALE GENOMIC DNA]</scope>
    <source>
        <strain evidence="2">cv. 10/8</strain>
        <tissue evidence="1">Leaf</tissue>
    </source>
</reference>
<evidence type="ECO:0000313" key="1">
    <source>
        <dbReference type="EMBL" id="MCI55716.1"/>
    </source>
</evidence>
<comment type="caution">
    <text evidence="1">The sequence shown here is derived from an EMBL/GenBank/DDBJ whole genome shotgun (WGS) entry which is preliminary data.</text>
</comment>
<dbReference type="AlphaFoldDB" id="A0A392T6C5"/>
<sequence>MQLSVNLTPEDKGKEIEAEPHPLVLVLQEKLEAQSMEQEKIKEKLKSLSEGKHNVIRNQDDIHSKLNAILAHLARNP</sequence>
<proteinExistence type="predicted"/>
<organism evidence="1 2">
    <name type="scientific">Trifolium medium</name>
    <dbReference type="NCBI Taxonomy" id="97028"/>
    <lineage>
        <taxon>Eukaryota</taxon>
        <taxon>Viridiplantae</taxon>
        <taxon>Streptophyta</taxon>
        <taxon>Embryophyta</taxon>
        <taxon>Tracheophyta</taxon>
        <taxon>Spermatophyta</taxon>
        <taxon>Magnoliopsida</taxon>
        <taxon>eudicotyledons</taxon>
        <taxon>Gunneridae</taxon>
        <taxon>Pentapetalae</taxon>
        <taxon>rosids</taxon>
        <taxon>fabids</taxon>
        <taxon>Fabales</taxon>
        <taxon>Fabaceae</taxon>
        <taxon>Papilionoideae</taxon>
        <taxon>50 kb inversion clade</taxon>
        <taxon>NPAAA clade</taxon>
        <taxon>Hologalegina</taxon>
        <taxon>IRL clade</taxon>
        <taxon>Trifolieae</taxon>
        <taxon>Trifolium</taxon>
    </lineage>
</organism>
<accession>A0A392T6C5</accession>
<evidence type="ECO:0000313" key="2">
    <source>
        <dbReference type="Proteomes" id="UP000265520"/>
    </source>
</evidence>
<dbReference type="Proteomes" id="UP000265520">
    <property type="component" value="Unassembled WGS sequence"/>
</dbReference>
<name>A0A392T6C5_9FABA</name>
<dbReference type="EMBL" id="LXQA010500583">
    <property type="protein sequence ID" value="MCI55716.1"/>
    <property type="molecule type" value="Genomic_DNA"/>
</dbReference>